<evidence type="ECO:0000256" key="2">
    <source>
        <dbReference type="SAM" id="SignalP"/>
    </source>
</evidence>
<evidence type="ECO:0008006" key="5">
    <source>
        <dbReference type="Google" id="ProtNLM"/>
    </source>
</evidence>
<keyword evidence="4" id="KW-1185">Reference proteome</keyword>
<comment type="caution">
    <text evidence="3">The sequence shown here is derived from an EMBL/GenBank/DDBJ whole genome shotgun (WGS) entry which is preliminary data.</text>
</comment>
<feature type="region of interest" description="Disordered" evidence="1">
    <location>
        <begin position="482"/>
        <end position="501"/>
    </location>
</feature>
<name>A0ABP8NBD6_9BACT</name>
<feature type="chain" id="PRO_5046965844" description="PHP domain-containing protein" evidence="2">
    <location>
        <begin position="19"/>
        <end position="501"/>
    </location>
</feature>
<proteinExistence type="predicted"/>
<dbReference type="SUPFAM" id="SSF89550">
    <property type="entry name" value="PHP domain-like"/>
    <property type="match status" value="1"/>
</dbReference>
<protein>
    <recommendedName>
        <fullName evidence="5">PHP domain-containing protein</fullName>
    </recommendedName>
</protein>
<evidence type="ECO:0000313" key="4">
    <source>
        <dbReference type="Proteomes" id="UP001500067"/>
    </source>
</evidence>
<feature type="signal peptide" evidence="2">
    <location>
        <begin position="1"/>
        <end position="18"/>
    </location>
</feature>
<evidence type="ECO:0000313" key="3">
    <source>
        <dbReference type="EMBL" id="GAA4464513.1"/>
    </source>
</evidence>
<dbReference type="InterPro" id="IPR016195">
    <property type="entry name" value="Pol/histidinol_Pase-like"/>
</dbReference>
<dbReference type="EMBL" id="BAABFA010000010">
    <property type="protein sequence ID" value="GAA4464513.1"/>
    <property type="molecule type" value="Genomic_DNA"/>
</dbReference>
<keyword evidence="2" id="KW-0732">Signal</keyword>
<organism evidence="3 4">
    <name type="scientific">Nemorincola caseinilytica</name>
    <dbReference type="NCBI Taxonomy" id="2054315"/>
    <lineage>
        <taxon>Bacteria</taxon>
        <taxon>Pseudomonadati</taxon>
        <taxon>Bacteroidota</taxon>
        <taxon>Chitinophagia</taxon>
        <taxon>Chitinophagales</taxon>
        <taxon>Chitinophagaceae</taxon>
        <taxon>Nemorincola</taxon>
    </lineage>
</organism>
<dbReference type="RefSeq" id="WP_345080967.1">
    <property type="nucleotide sequence ID" value="NZ_BAABFA010000010.1"/>
</dbReference>
<dbReference type="Gene3D" id="3.20.20.140">
    <property type="entry name" value="Metal-dependent hydrolases"/>
    <property type="match status" value="1"/>
</dbReference>
<accession>A0ABP8NBD6</accession>
<reference evidence="4" key="1">
    <citation type="journal article" date="2019" name="Int. J. Syst. Evol. Microbiol.">
        <title>The Global Catalogue of Microorganisms (GCM) 10K type strain sequencing project: providing services to taxonomists for standard genome sequencing and annotation.</title>
        <authorList>
            <consortium name="The Broad Institute Genomics Platform"/>
            <consortium name="The Broad Institute Genome Sequencing Center for Infectious Disease"/>
            <person name="Wu L."/>
            <person name="Ma J."/>
        </authorList>
    </citation>
    <scope>NUCLEOTIDE SEQUENCE [LARGE SCALE GENOMIC DNA]</scope>
    <source>
        <strain evidence="4">JCM 32105</strain>
    </source>
</reference>
<sequence>MRYYITLLLLHAAASLHARPDTTWKTYYGLLHAHTMICDGSGTPAEAYAMAKAAGLHFFAVTPHNHIEAESGAKERKDGILIAKDPALYDGNSNITVTRKWKENGAPRSEQVTLAPLLKAAREATDAHFVALYGQEFSTISSGNHVNVLGTDRLLTTGNGDFRLLLQELDKRKKTDRNMAVIQLNHPDAEQDLFRRGGSPSDRSKMFNDYGIDPGDLGPHFKDWVQAMQPYTHLIEVFCGPAMAEQRQQHYRYTDNENDYFFYLTQGLHISPSAGQDNHYRTWGTVTDARTGIVARSLSEATIYDALRRNRTYVTEDKNLHTALYINDSLMGAQLKAKEGSDLDISIHIRDTDEPTATYEIQVYSSPIRPQLSTAATHQKAANGLVQRSTVRGNGLHRIKGVRANAFSSFCYVKVIQQDGDRSWTAPVWINEGNVSTAAATSTPHTATVPGAAKYYWTTSSSSHVYHLAGCSAVPNIKATNLRSGNTPPAGRTQHQCDVRK</sequence>
<evidence type="ECO:0000256" key="1">
    <source>
        <dbReference type="SAM" id="MobiDB-lite"/>
    </source>
</evidence>
<gene>
    <name evidence="3" type="ORF">GCM10023093_15010</name>
</gene>
<dbReference type="Proteomes" id="UP001500067">
    <property type="component" value="Unassembled WGS sequence"/>
</dbReference>